<keyword evidence="2" id="KW-1133">Transmembrane helix</keyword>
<evidence type="ECO:0000256" key="2">
    <source>
        <dbReference type="SAM" id="Phobius"/>
    </source>
</evidence>
<keyword evidence="2" id="KW-0472">Membrane</keyword>
<dbReference type="Proteomes" id="UP000822688">
    <property type="component" value="Chromosome 3"/>
</dbReference>
<sequence length="165" mass="18534">PLLTCDFHNATLSICFTYKKLATIGVLYIFQFNFFLKTLLFFYLSGSRDNATSTSNSSQTLLHSQPTSSELHPTSQATVTTRRTYCNTNTLDNRPFNSTTTSTTIMTQQQTTVCLGLFILSLQLQRVPKFNTIFKPHVQLAQVETQAPLSSNQLTERLGPPQKLC</sequence>
<evidence type="ECO:0000313" key="4">
    <source>
        <dbReference type="Proteomes" id="UP000822688"/>
    </source>
</evidence>
<proteinExistence type="predicted"/>
<keyword evidence="2" id="KW-0812">Transmembrane</keyword>
<reference evidence="3" key="1">
    <citation type="submission" date="2020-06" db="EMBL/GenBank/DDBJ databases">
        <title>WGS assembly of Ceratodon purpureus strain R40.</title>
        <authorList>
            <person name="Carey S.B."/>
            <person name="Jenkins J."/>
            <person name="Shu S."/>
            <person name="Lovell J.T."/>
            <person name="Sreedasyam A."/>
            <person name="Maumus F."/>
            <person name="Tiley G.P."/>
            <person name="Fernandez-Pozo N."/>
            <person name="Barry K."/>
            <person name="Chen C."/>
            <person name="Wang M."/>
            <person name="Lipzen A."/>
            <person name="Daum C."/>
            <person name="Saski C.A."/>
            <person name="Payton A.C."/>
            <person name="Mcbreen J.C."/>
            <person name="Conrad R.E."/>
            <person name="Kollar L.M."/>
            <person name="Olsson S."/>
            <person name="Huttunen S."/>
            <person name="Landis J.B."/>
            <person name="Wickett N.J."/>
            <person name="Johnson M.G."/>
            <person name="Rensing S.A."/>
            <person name="Grimwood J."/>
            <person name="Schmutz J."/>
            <person name="Mcdaniel S.F."/>
        </authorList>
    </citation>
    <scope>NUCLEOTIDE SEQUENCE</scope>
    <source>
        <strain evidence="3">R40</strain>
    </source>
</reference>
<dbReference type="EMBL" id="CM026423">
    <property type="protein sequence ID" value="KAG0585162.1"/>
    <property type="molecule type" value="Genomic_DNA"/>
</dbReference>
<feature type="non-terminal residue" evidence="3">
    <location>
        <position position="1"/>
    </location>
</feature>
<gene>
    <name evidence="3" type="ORF">KC19_3G263000</name>
</gene>
<evidence type="ECO:0000313" key="3">
    <source>
        <dbReference type="EMBL" id="KAG0585162.1"/>
    </source>
</evidence>
<protein>
    <submittedName>
        <fullName evidence="3">Uncharacterized protein</fullName>
    </submittedName>
</protein>
<evidence type="ECO:0000256" key="1">
    <source>
        <dbReference type="SAM" id="MobiDB-lite"/>
    </source>
</evidence>
<feature type="transmembrane region" description="Helical" evidence="2">
    <location>
        <begin position="21"/>
        <end position="44"/>
    </location>
</feature>
<organism evidence="3 4">
    <name type="scientific">Ceratodon purpureus</name>
    <name type="common">Fire moss</name>
    <name type="synonym">Dicranum purpureum</name>
    <dbReference type="NCBI Taxonomy" id="3225"/>
    <lineage>
        <taxon>Eukaryota</taxon>
        <taxon>Viridiplantae</taxon>
        <taxon>Streptophyta</taxon>
        <taxon>Embryophyta</taxon>
        <taxon>Bryophyta</taxon>
        <taxon>Bryophytina</taxon>
        <taxon>Bryopsida</taxon>
        <taxon>Dicranidae</taxon>
        <taxon>Pseudoditrichales</taxon>
        <taxon>Ditrichaceae</taxon>
        <taxon>Ceratodon</taxon>
    </lineage>
</organism>
<feature type="region of interest" description="Disordered" evidence="1">
    <location>
        <begin position="55"/>
        <end position="79"/>
    </location>
</feature>
<accession>A0A8T0IPQ0</accession>
<name>A0A8T0IPQ0_CERPU</name>
<comment type="caution">
    <text evidence="3">The sequence shown here is derived from an EMBL/GenBank/DDBJ whole genome shotgun (WGS) entry which is preliminary data.</text>
</comment>
<keyword evidence="4" id="KW-1185">Reference proteome</keyword>
<dbReference type="AlphaFoldDB" id="A0A8T0IPQ0"/>